<keyword evidence="1" id="KW-0677">Repeat</keyword>
<keyword evidence="2 3" id="KW-0040">ANK repeat</keyword>
<dbReference type="PANTHER" id="PTHR24173:SF74">
    <property type="entry name" value="ANKYRIN REPEAT DOMAIN-CONTAINING PROTEIN 16"/>
    <property type="match status" value="1"/>
</dbReference>
<evidence type="ECO:0000256" key="3">
    <source>
        <dbReference type="PROSITE-ProRule" id="PRU00023"/>
    </source>
</evidence>
<name>A0A317SLM5_9PEZI</name>
<comment type="caution">
    <text evidence="4">The sequence shown here is derived from an EMBL/GenBank/DDBJ whole genome shotgun (WGS) entry which is preliminary data.</text>
</comment>
<dbReference type="Proteomes" id="UP000246991">
    <property type="component" value="Unassembled WGS sequence"/>
</dbReference>
<feature type="repeat" description="ANK" evidence="3">
    <location>
        <begin position="25"/>
        <end position="58"/>
    </location>
</feature>
<dbReference type="PROSITE" id="PS50297">
    <property type="entry name" value="ANK_REP_REGION"/>
    <property type="match status" value="1"/>
</dbReference>
<evidence type="ECO:0000256" key="1">
    <source>
        <dbReference type="ARBA" id="ARBA00022737"/>
    </source>
</evidence>
<evidence type="ECO:0000313" key="5">
    <source>
        <dbReference type="Proteomes" id="UP000246991"/>
    </source>
</evidence>
<dbReference type="Gene3D" id="1.25.40.20">
    <property type="entry name" value="Ankyrin repeat-containing domain"/>
    <property type="match status" value="1"/>
</dbReference>
<dbReference type="Pfam" id="PF12796">
    <property type="entry name" value="Ank_2"/>
    <property type="match status" value="1"/>
</dbReference>
<reference evidence="4 5" key="1">
    <citation type="submission" date="2018-03" db="EMBL/GenBank/DDBJ databases">
        <title>Genomes of Pezizomycetes fungi and the evolution of truffles.</title>
        <authorList>
            <person name="Murat C."/>
            <person name="Payen T."/>
            <person name="Noel B."/>
            <person name="Kuo A."/>
            <person name="Martin F.M."/>
        </authorList>
    </citation>
    <scope>NUCLEOTIDE SEQUENCE [LARGE SCALE GENOMIC DNA]</scope>
    <source>
        <strain evidence="4">091103-1</strain>
    </source>
</reference>
<dbReference type="PANTHER" id="PTHR24173">
    <property type="entry name" value="ANKYRIN REPEAT CONTAINING"/>
    <property type="match status" value="1"/>
</dbReference>
<protein>
    <submittedName>
        <fullName evidence="4">Uncharacterized protein</fullName>
    </submittedName>
</protein>
<dbReference type="InterPro" id="IPR036770">
    <property type="entry name" value="Ankyrin_rpt-contain_sf"/>
</dbReference>
<organism evidence="4 5">
    <name type="scientific">Tuber magnatum</name>
    <name type="common">white Piedmont truffle</name>
    <dbReference type="NCBI Taxonomy" id="42249"/>
    <lineage>
        <taxon>Eukaryota</taxon>
        <taxon>Fungi</taxon>
        <taxon>Dikarya</taxon>
        <taxon>Ascomycota</taxon>
        <taxon>Pezizomycotina</taxon>
        <taxon>Pezizomycetes</taxon>
        <taxon>Pezizales</taxon>
        <taxon>Tuberaceae</taxon>
        <taxon>Tuber</taxon>
    </lineage>
</organism>
<evidence type="ECO:0000313" key="4">
    <source>
        <dbReference type="EMBL" id="PWW74560.1"/>
    </source>
</evidence>
<keyword evidence="5" id="KW-1185">Reference proteome</keyword>
<gene>
    <name evidence="4" type="ORF">C7212DRAFT_298546</name>
</gene>
<dbReference type="InterPro" id="IPR002110">
    <property type="entry name" value="Ankyrin_rpt"/>
</dbReference>
<feature type="non-terminal residue" evidence="4">
    <location>
        <position position="95"/>
    </location>
</feature>
<dbReference type="OrthoDB" id="341259at2759"/>
<proteinExistence type="predicted"/>
<dbReference type="AlphaFoldDB" id="A0A317SLM5"/>
<dbReference type="SMART" id="SM00248">
    <property type="entry name" value="ANK"/>
    <property type="match status" value="1"/>
</dbReference>
<dbReference type="EMBL" id="PYWC01000059">
    <property type="protein sequence ID" value="PWW74560.1"/>
    <property type="molecule type" value="Genomic_DNA"/>
</dbReference>
<sequence>MRGCTAVVELLLADPRVQVNLRDGNGDTALHLAANQGHEESVALLLAHRDINANVPNNSGRSVKSLASVPFNYSSNIQEWVRGHNPKGKANMECL</sequence>
<dbReference type="SUPFAM" id="SSF48403">
    <property type="entry name" value="Ankyrin repeat"/>
    <property type="match status" value="1"/>
</dbReference>
<evidence type="ECO:0000256" key="2">
    <source>
        <dbReference type="ARBA" id="ARBA00023043"/>
    </source>
</evidence>
<dbReference type="PROSITE" id="PS50088">
    <property type="entry name" value="ANK_REPEAT"/>
    <property type="match status" value="1"/>
</dbReference>
<accession>A0A317SLM5</accession>